<evidence type="ECO:0000256" key="7">
    <source>
        <dbReference type="ARBA" id="ARBA00023054"/>
    </source>
</evidence>
<dbReference type="PIRSF" id="PIRSF005719">
    <property type="entry name" value="SMC"/>
    <property type="match status" value="1"/>
</dbReference>
<evidence type="ECO:0000256" key="6">
    <source>
        <dbReference type="ARBA" id="ARBA00022840"/>
    </source>
</evidence>
<dbReference type="InterPro" id="IPR027417">
    <property type="entry name" value="P-loop_NTPase"/>
</dbReference>
<keyword evidence="7 12" id="KW-0175">Coiled coil</keyword>
<evidence type="ECO:0000256" key="5">
    <source>
        <dbReference type="ARBA" id="ARBA00022776"/>
    </source>
</evidence>
<gene>
    <name evidence="14" type="ORF">ETH_00000430</name>
</gene>
<evidence type="ECO:0000256" key="12">
    <source>
        <dbReference type="SAM" id="Coils"/>
    </source>
</evidence>
<dbReference type="PANTHER" id="PTHR43977">
    <property type="entry name" value="STRUCTURAL MAINTENANCE OF CHROMOSOMES PROTEIN 3"/>
    <property type="match status" value="1"/>
</dbReference>
<organism evidence="14 15">
    <name type="scientific">Eimeria tenella</name>
    <name type="common">Coccidian parasite</name>
    <dbReference type="NCBI Taxonomy" id="5802"/>
    <lineage>
        <taxon>Eukaryota</taxon>
        <taxon>Sar</taxon>
        <taxon>Alveolata</taxon>
        <taxon>Apicomplexa</taxon>
        <taxon>Conoidasida</taxon>
        <taxon>Coccidia</taxon>
        <taxon>Eucoccidiorida</taxon>
        <taxon>Eimeriorina</taxon>
        <taxon>Eimeriidae</taxon>
        <taxon>Eimeria</taxon>
    </lineage>
</organism>
<comment type="subcellular location">
    <subcellularLocation>
        <location evidence="1 11">Nucleus</location>
    </subcellularLocation>
</comment>
<dbReference type="GO" id="GO:0005634">
    <property type="term" value="C:nucleus"/>
    <property type="evidence" value="ECO:0007669"/>
    <property type="project" value="UniProtKB-SubCell"/>
</dbReference>
<dbReference type="InterPro" id="IPR027120">
    <property type="entry name" value="Smc2_ABC"/>
</dbReference>
<dbReference type="InterPro" id="IPR024704">
    <property type="entry name" value="SMC"/>
</dbReference>
<dbReference type="GeneID" id="25249312"/>
<keyword evidence="4" id="KW-0547">Nucleotide-binding</keyword>
<dbReference type="RefSeq" id="XP_013236208.1">
    <property type="nucleotide sequence ID" value="XM_013380754.1"/>
</dbReference>
<keyword evidence="3" id="KW-0132">Cell division</keyword>
<evidence type="ECO:0000256" key="10">
    <source>
        <dbReference type="ARBA" id="ARBA00023306"/>
    </source>
</evidence>
<evidence type="ECO:0000256" key="1">
    <source>
        <dbReference type="ARBA" id="ARBA00004123"/>
    </source>
</evidence>
<evidence type="ECO:0000313" key="14">
    <source>
        <dbReference type="EMBL" id="CDJ45462.1"/>
    </source>
</evidence>
<dbReference type="InterPro" id="IPR036277">
    <property type="entry name" value="SMC_hinge_sf"/>
</dbReference>
<evidence type="ECO:0000256" key="3">
    <source>
        <dbReference type="ARBA" id="ARBA00022618"/>
    </source>
</evidence>
<feature type="coiled-coil region" evidence="12">
    <location>
        <begin position="442"/>
        <end position="500"/>
    </location>
</feature>
<sequence>MYIHELILDGFKSYSSRVVVGPLHPQFNAITGLNGTGKSNILDAICFVLGISNHSLVRVARLEDLVYKQGQAGITKATVTIKLKNDPNQTNNPLPPPYKEMREISITRQIIIGGRDRYLLNSRIAQVKEIKDFFQCCQLNINSPHFMIQQGKITKVINMKPKELLGLIEEVSGTRMYELKRANAVKMVEKKEQKLQEIQSILSEEIQPNVERLQREKADYQNYVNLKEALHHFQRFDTAYRYFCAKQTVQQGMEAFAELQRERSTLIAELEAADRQREEAEKQLEALEVARAEKDAPLRMLRKRKEETEKALSRLQAETRSCKRDLDMLHISVKEQEKEVQRLEKSLENRRSSRSMEAAQAEQLAEEVERLRSELEEKSEKLQAVSSGGVGASGSIRDLLKTSRSEEARLEAQDFSILQEITYLKSELEAITEKEKNLCSDRALMENSVQEQRSRINELKCQIEALGNSDKAASAIQSALAELQEKQRAFCLEAQEAMQELRSWAKIDVRLPKGIDPSRFAGQIFELVSLKQEYATYSKAMQVRGEPRKKAITYKGCENVSSWRRSTQVLVGGKLEYIVVSDKDASKAIFKENNFAQGRRRVTLLPLSDCHVGRVCDKQALMANRRLVGLPPDDTSGVLRCLDMVEYDVRRHSKVAEYAFGGGLICRSAAIAQKITYQKNCRLAFPTATAEGDVFQTGGIMAGGSVRDVRQTMLTWKRYKNAATSAEEVAVRIRALETELAPLQVREQQSEGLRKSLRLAENQLRNTERLLGSSDAGSCRARMEEVQKLLWEKEQLKREVEVKRREAQNTILRLETEIHDIETNKDKIEATLSKAVKALRTQLKQSEGRLEELQLKTSDVRLQLQTMQQELEGARSDLASRIEKVGQQQQQLDAKYAELKEKISEQDKIEAELMEQATEAQKECQQQNRAADTLKRVAKAKEAKSIALKKLDLAARDREKTLSSAREDVKNLLSAHEWLVAEEPKFNQTGTPYDFKQLRPETARQRIQQLKADIDRLRKNVNSSAGTLLEKTEAELQILLSRKAQVEADREKIREVIASLDEKKQKSLGNTWRLVDGNFAAIFEQLLPNAQAKLVQVDPDDLMKGLEMKIAFHHKWKDSLSELSGGQRSLLALSLILALLKVKPAPVYILDEVDAALDLSHTQNIGHVWLTALQEWSAKRWQAGLTHQRRPMDSLVDPHAKGTEERQRAGAAVTIPAEMLNAGFLYDYYSLCD</sequence>
<evidence type="ECO:0000256" key="2">
    <source>
        <dbReference type="ARBA" id="ARBA00005231"/>
    </source>
</evidence>
<dbReference type="Gene3D" id="3.40.50.300">
    <property type="entry name" value="P-loop containing nucleotide triphosphate hydrolases"/>
    <property type="match status" value="2"/>
</dbReference>
<dbReference type="InterPro" id="IPR003395">
    <property type="entry name" value="RecF/RecN/SMC_N"/>
</dbReference>
<dbReference type="SUPFAM" id="SSF52540">
    <property type="entry name" value="P-loop containing nucleoside triphosphate hydrolases"/>
    <property type="match status" value="2"/>
</dbReference>
<protein>
    <recommendedName>
        <fullName evidence="11">Structural maintenance of chromosomes protein</fullName>
    </recommendedName>
</protein>
<evidence type="ECO:0000313" key="15">
    <source>
        <dbReference type="Proteomes" id="UP000030747"/>
    </source>
</evidence>
<keyword evidence="6" id="KW-0067">ATP-binding</keyword>
<dbReference type="GO" id="GO:0051301">
    <property type="term" value="P:cell division"/>
    <property type="evidence" value="ECO:0007669"/>
    <property type="project" value="UniProtKB-KW"/>
</dbReference>
<dbReference type="EMBL" id="HG678272">
    <property type="protein sequence ID" value="CDJ45462.1"/>
    <property type="molecule type" value="Genomic_DNA"/>
</dbReference>
<evidence type="ECO:0000259" key="13">
    <source>
        <dbReference type="SMART" id="SM00968"/>
    </source>
</evidence>
<reference evidence="14" key="2">
    <citation type="submission" date="2013-10" db="EMBL/GenBank/DDBJ databases">
        <authorList>
            <person name="Aslett M."/>
        </authorList>
    </citation>
    <scope>NUCLEOTIDE SEQUENCE [LARGE SCALE GENOMIC DNA]</scope>
    <source>
        <strain evidence="14">Houghton</strain>
    </source>
</reference>
<dbReference type="GO" id="GO:0005524">
    <property type="term" value="F:ATP binding"/>
    <property type="evidence" value="ECO:0007669"/>
    <property type="project" value="UniProtKB-KW"/>
</dbReference>
<dbReference type="SUPFAM" id="SSF75553">
    <property type="entry name" value="Smc hinge domain"/>
    <property type="match status" value="1"/>
</dbReference>
<feature type="domain" description="SMC hinge" evidence="13">
    <location>
        <begin position="547"/>
        <end position="676"/>
    </location>
</feature>
<keyword evidence="5" id="KW-0498">Mitosis</keyword>
<feature type="coiled-coil region" evidence="12">
    <location>
        <begin position="256"/>
        <end position="388"/>
    </location>
</feature>
<dbReference type="VEuPathDB" id="ToxoDB:ETH2_1401000"/>
<keyword evidence="9 11" id="KW-0539">Nucleus</keyword>
<accession>U6L517</accession>
<dbReference type="GO" id="GO:0030261">
    <property type="term" value="P:chromosome condensation"/>
    <property type="evidence" value="ECO:0007669"/>
    <property type="project" value="UniProtKB-KW"/>
</dbReference>
<dbReference type="InterPro" id="IPR010935">
    <property type="entry name" value="SMC_hinge"/>
</dbReference>
<evidence type="ECO:0000256" key="9">
    <source>
        <dbReference type="ARBA" id="ARBA00023242"/>
    </source>
</evidence>
<feature type="coiled-coil region" evidence="12">
    <location>
        <begin position="750"/>
        <end position="944"/>
    </location>
</feature>
<reference evidence="14" key="1">
    <citation type="submission" date="2013-10" db="EMBL/GenBank/DDBJ databases">
        <title>Genomic analysis of the causative agents of coccidiosis in chickens.</title>
        <authorList>
            <person name="Reid A.J."/>
            <person name="Blake D."/>
            <person name="Billington K."/>
            <person name="Browne H."/>
            <person name="Dunn M."/>
            <person name="Hung S."/>
            <person name="Kawahara F."/>
            <person name="Miranda-Saavedra D."/>
            <person name="Mourier T."/>
            <person name="Nagra H."/>
            <person name="Otto T.D."/>
            <person name="Rawlings N."/>
            <person name="Sanchez A."/>
            <person name="Sanders M."/>
            <person name="Subramaniam C."/>
            <person name="Tay Y."/>
            <person name="Dear P."/>
            <person name="Doerig C."/>
            <person name="Gruber A."/>
            <person name="Parkinson J."/>
            <person name="Shirley M."/>
            <person name="Wan K.L."/>
            <person name="Berriman M."/>
            <person name="Tomley F."/>
            <person name="Pain A."/>
        </authorList>
    </citation>
    <scope>NUCLEOTIDE SEQUENCE [LARGE SCALE GENOMIC DNA]</scope>
    <source>
        <strain evidence="14">Houghton</strain>
    </source>
</reference>
<evidence type="ECO:0000256" key="8">
    <source>
        <dbReference type="ARBA" id="ARBA00023067"/>
    </source>
</evidence>
<evidence type="ECO:0000256" key="4">
    <source>
        <dbReference type="ARBA" id="ARBA00022741"/>
    </source>
</evidence>
<dbReference type="OrthoDB" id="10255539at2759"/>
<dbReference type="Gene3D" id="3.30.70.1620">
    <property type="match status" value="1"/>
</dbReference>
<name>U6L517_EIMTE</name>
<dbReference type="Pfam" id="PF02463">
    <property type="entry name" value="SMC_N"/>
    <property type="match status" value="1"/>
</dbReference>
<keyword evidence="15" id="KW-1185">Reference proteome</keyword>
<feature type="coiled-coil region" evidence="12">
    <location>
        <begin position="1000"/>
        <end position="1063"/>
    </location>
</feature>
<dbReference type="GO" id="GO:0016887">
    <property type="term" value="F:ATP hydrolysis activity"/>
    <property type="evidence" value="ECO:0007669"/>
    <property type="project" value="InterPro"/>
</dbReference>
<dbReference type="Pfam" id="PF06470">
    <property type="entry name" value="SMC_hinge"/>
    <property type="match status" value="1"/>
</dbReference>
<dbReference type="VEuPathDB" id="ToxoDB:ETH_00000430"/>
<dbReference type="GO" id="GO:0005694">
    <property type="term" value="C:chromosome"/>
    <property type="evidence" value="ECO:0007669"/>
    <property type="project" value="InterPro"/>
</dbReference>
<dbReference type="SMART" id="SM00968">
    <property type="entry name" value="SMC_hinge"/>
    <property type="match status" value="1"/>
</dbReference>
<keyword evidence="10" id="KW-0131">Cell cycle</keyword>
<dbReference type="CDD" id="cd03273">
    <property type="entry name" value="ABC_SMC2_euk"/>
    <property type="match status" value="1"/>
</dbReference>
<dbReference type="AlphaFoldDB" id="U6L517"/>
<proteinExistence type="inferred from homology"/>
<dbReference type="OMA" id="THNKIAM"/>
<evidence type="ECO:0000256" key="11">
    <source>
        <dbReference type="PIRNR" id="PIRNR005719"/>
    </source>
</evidence>
<dbReference type="Proteomes" id="UP000030747">
    <property type="component" value="Unassembled WGS sequence"/>
</dbReference>
<comment type="similarity">
    <text evidence="2">Belongs to the SMC family. SMC2 subfamily.</text>
</comment>
<keyword evidence="8" id="KW-0226">DNA condensation</keyword>